<name>A0A0N0DZI1_LEPPY</name>
<dbReference type="GeneID" id="26901941"/>
<dbReference type="EMBL" id="LGTL01000002">
    <property type="protein sequence ID" value="KPA85312.1"/>
    <property type="molecule type" value="Genomic_DNA"/>
</dbReference>
<evidence type="ECO:0000313" key="2">
    <source>
        <dbReference type="EMBL" id="KPA85312.1"/>
    </source>
</evidence>
<reference evidence="2 3" key="1">
    <citation type="submission" date="2015-07" db="EMBL/GenBank/DDBJ databases">
        <title>High-quality genome of monoxenous trypanosomatid Leptomonas pyrrhocoris.</title>
        <authorList>
            <person name="Flegontov P."/>
            <person name="Butenko A."/>
            <person name="Firsov S."/>
            <person name="Vlcek C."/>
            <person name="Logacheva M.D."/>
            <person name="Field M."/>
            <person name="Filatov D."/>
            <person name="Flegontova O."/>
            <person name="Gerasimov E."/>
            <person name="Jackson A.P."/>
            <person name="Kelly S."/>
            <person name="Opperdoes F."/>
            <person name="O'Reilly A."/>
            <person name="Votypka J."/>
            <person name="Yurchenko V."/>
            <person name="Lukes J."/>
        </authorList>
    </citation>
    <scope>NUCLEOTIDE SEQUENCE [LARGE SCALE GENOMIC DNA]</scope>
    <source>
        <strain evidence="2">H10</strain>
    </source>
</reference>
<organism evidence="2 3">
    <name type="scientific">Leptomonas pyrrhocoris</name>
    <name type="common">Firebug parasite</name>
    <dbReference type="NCBI Taxonomy" id="157538"/>
    <lineage>
        <taxon>Eukaryota</taxon>
        <taxon>Discoba</taxon>
        <taxon>Euglenozoa</taxon>
        <taxon>Kinetoplastea</taxon>
        <taxon>Metakinetoplastina</taxon>
        <taxon>Trypanosomatida</taxon>
        <taxon>Trypanosomatidae</taxon>
        <taxon>Leishmaniinae</taxon>
        <taxon>Leptomonas</taxon>
    </lineage>
</organism>
<dbReference type="Proteomes" id="UP000037923">
    <property type="component" value="Unassembled WGS sequence"/>
</dbReference>
<dbReference type="VEuPathDB" id="TriTrypDB:LpyrH10_02_6200"/>
<dbReference type="RefSeq" id="XP_015663751.1">
    <property type="nucleotide sequence ID" value="XM_015798231.1"/>
</dbReference>
<protein>
    <submittedName>
        <fullName evidence="2">Uncharacterized protein</fullName>
    </submittedName>
</protein>
<dbReference type="AlphaFoldDB" id="A0A0N0DZI1"/>
<comment type="caution">
    <text evidence="2">The sequence shown here is derived from an EMBL/GenBank/DDBJ whole genome shotgun (WGS) entry which is preliminary data.</text>
</comment>
<dbReference type="OrthoDB" id="258939at2759"/>
<feature type="region of interest" description="Disordered" evidence="1">
    <location>
        <begin position="26"/>
        <end position="56"/>
    </location>
</feature>
<keyword evidence="3" id="KW-1185">Reference proteome</keyword>
<proteinExistence type="predicted"/>
<evidence type="ECO:0000256" key="1">
    <source>
        <dbReference type="SAM" id="MobiDB-lite"/>
    </source>
</evidence>
<gene>
    <name evidence="2" type="ORF">ABB37_01646</name>
</gene>
<feature type="region of interest" description="Disordered" evidence="1">
    <location>
        <begin position="95"/>
        <end position="167"/>
    </location>
</feature>
<evidence type="ECO:0000313" key="3">
    <source>
        <dbReference type="Proteomes" id="UP000037923"/>
    </source>
</evidence>
<feature type="compositionally biased region" description="Basic and acidic residues" evidence="1">
    <location>
        <begin position="121"/>
        <end position="131"/>
    </location>
</feature>
<accession>A0A0N0DZI1</accession>
<sequence length="167" mass="18472">MLDRSRYIRPRQVPVESLPFVYDPYGGLPRREDLDPYNTSQPPPRPAHLSGMQPSSTTMSFRDVVLSMQSWGAQWPEATETSVKRWARRALRAEGPILARRGDRPLHPPPAASSSAPAQEEPPHERDEVVHEGGTSTSAGENAPDETKSPTSPEGGAQNPRQPQRHP</sequence>